<accession>A0AAJ6CS59</accession>
<keyword evidence="1" id="KW-0614">Plasmid</keyword>
<reference evidence="1" key="1">
    <citation type="submission" date="2023-03" db="EMBL/GenBank/DDBJ databases">
        <title>Aeromonas caviae strain AC1520.</title>
        <authorList>
            <person name="Xie T."/>
            <person name="Zhang Q."/>
            <person name="Deng J."/>
            <person name="Li X."/>
        </authorList>
    </citation>
    <scope>NUCLEOTIDE SEQUENCE</scope>
    <source>
        <strain evidence="1">AC1520</strain>
        <plasmid evidence="1">pAC1520</plasmid>
    </source>
</reference>
<name>A0AAJ6CS59_AERCA</name>
<evidence type="ECO:0000313" key="2">
    <source>
        <dbReference type="Proteomes" id="UP001218423"/>
    </source>
</evidence>
<gene>
    <name evidence="1" type="ORF">P5S46_22195</name>
</gene>
<dbReference type="EMBL" id="CP120943">
    <property type="protein sequence ID" value="WFG00208.1"/>
    <property type="molecule type" value="Genomic_DNA"/>
</dbReference>
<geneLocation type="plasmid" evidence="1 2">
    <name>pAC1520</name>
</geneLocation>
<organism evidence="1 2">
    <name type="scientific">Aeromonas caviae</name>
    <name type="common">Aeromonas punctata</name>
    <dbReference type="NCBI Taxonomy" id="648"/>
    <lineage>
        <taxon>Bacteria</taxon>
        <taxon>Pseudomonadati</taxon>
        <taxon>Pseudomonadota</taxon>
        <taxon>Gammaproteobacteria</taxon>
        <taxon>Aeromonadales</taxon>
        <taxon>Aeromonadaceae</taxon>
        <taxon>Aeromonas</taxon>
    </lineage>
</organism>
<dbReference type="Proteomes" id="UP001218423">
    <property type="component" value="Plasmid pAC1520"/>
</dbReference>
<sequence length="116" mass="13470">MHLQKPLSLLDELEMELSMRAVSKHRNIPFEVTRYEREGDDTVVYGYNLLTGLSQEIKGTLSLTASDKHGDLHSATLFERHQDGPQTSEAWWSPCFRAVLREERWQLSWQMGIQPL</sequence>
<evidence type="ECO:0000313" key="1">
    <source>
        <dbReference type="EMBL" id="WFG00208.1"/>
    </source>
</evidence>
<protein>
    <submittedName>
        <fullName evidence="1">Uncharacterized protein</fullName>
    </submittedName>
</protein>
<dbReference type="AlphaFoldDB" id="A0AAJ6CS59"/>
<proteinExistence type="predicted"/>
<dbReference type="RefSeq" id="WP_277857187.1">
    <property type="nucleotide sequence ID" value="NZ_CP120943.1"/>
</dbReference>